<evidence type="ECO:0000313" key="2">
    <source>
        <dbReference type="EMBL" id="MBV0934462.1"/>
    </source>
</evidence>
<evidence type="ECO:0000256" key="1">
    <source>
        <dbReference type="SAM" id="SignalP"/>
    </source>
</evidence>
<comment type="caution">
    <text evidence="2">The sequence shown here is derived from an EMBL/GenBank/DDBJ whole genome shotgun (WGS) entry which is preliminary data.</text>
</comment>
<keyword evidence="3" id="KW-1185">Reference proteome</keyword>
<keyword evidence="1" id="KW-0732">Signal</keyword>
<dbReference type="Proteomes" id="UP000755551">
    <property type="component" value="Unassembled WGS sequence"/>
</dbReference>
<dbReference type="InterPro" id="IPR007487">
    <property type="entry name" value="ABC_transpt-TYRBP-like"/>
</dbReference>
<feature type="chain" id="PRO_5046818400" description="ABC transporter substrate binding protein" evidence="1">
    <location>
        <begin position="35"/>
        <end position="319"/>
    </location>
</feature>
<gene>
    <name evidence="2" type="ORF">KTN04_14065</name>
</gene>
<name>A0ABS6MDS3_9GAMM</name>
<dbReference type="RefSeq" id="WP_217335870.1">
    <property type="nucleotide sequence ID" value="NZ_JAHQZT010000024.1"/>
</dbReference>
<accession>A0ABS6MDS3</accession>
<protein>
    <recommendedName>
        <fullName evidence="4">ABC transporter substrate binding protein</fullName>
    </recommendedName>
</protein>
<feature type="signal peptide" evidence="1">
    <location>
        <begin position="1"/>
        <end position="34"/>
    </location>
</feature>
<dbReference type="PANTHER" id="PTHR35271">
    <property type="entry name" value="ABC TRANSPORTER, SUBSTRATE-BINDING LIPOPROTEIN-RELATED"/>
    <property type="match status" value="1"/>
</dbReference>
<reference evidence="2 3" key="1">
    <citation type="submission" date="2021-06" db="EMBL/GenBank/DDBJ databases">
        <title>Bacterium isolated from marine sediment.</title>
        <authorList>
            <person name="Zhu K.-L."/>
            <person name="Du Z.-J."/>
            <person name="Liang Q.-Y."/>
        </authorList>
    </citation>
    <scope>NUCLEOTIDE SEQUENCE [LARGE SCALE GENOMIC DNA]</scope>
    <source>
        <strain evidence="2 3">A346</strain>
    </source>
</reference>
<dbReference type="PANTHER" id="PTHR35271:SF1">
    <property type="entry name" value="ABC TRANSPORTER, SUBSTRATE-BINDING LIPOPROTEIN"/>
    <property type="match status" value="1"/>
</dbReference>
<evidence type="ECO:0000313" key="3">
    <source>
        <dbReference type="Proteomes" id="UP000755551"/>
    </source>
</evidence>
<sequence length="319" mass="34625">MIAGAAHLADRPRRRAIRCLLASLLCLLPLTAQATPANDAPLLVLSGFSPSYNQVRDAIVRTAQVKPDIITLDQLASRHRQAGLVVAVGSRACEQLLSQYDPQTQLICTFLPSTTFTLLQQTLLPNSSRARISAIFIDQPLQRQIHLARLISPQGQVLGSALGSSSRALQQALQTGSQAARFELLTAHLTPQDNPIEKLTPVISASDVFLVIPDSSVFNRAISKWLLYLSLRNQLPVIGFSEHYTQAGATASVHSSATQIGRQTGEWLNRLQSGAGLPPPSHPAYFNVSTNPVAARTLKLDLPTPAELERQLRTEATDR</sequence>
<proteinExistence type="predicted"/>
<organism evidence="2 3">
    <name type="scientific">Marinobacterium weihaiense</name>
    <dbReference type="NCBI Taxonomy" id="2851016"/>
    <lineage>
        <taxon>Bacteria</taxon>
        <taxon>Pseudomonadati</taxon>
        <taxon>Pseudomonadota</taxon>
        <taxon>Gammaproteobacteria</taxon>
        <taxon>Oceanospirillales</taxon>
        <taxon>Oceanospirillaceae</taxon>
        <taxon>Marinobacterium</taxon>
    </lineage>
</organism>
<dbReference type="EMBL" id="JAHQZT010000024">
    <property type="protein sequence ID" value="MBV0934462.1"/>
    <property type="molecule type" value="Genomic_DNA"/>
</dbReference>
<evidence type="ECO:0008006" key="4">
    <source>
        <dbReference type="Google" id="ProtNLM"/>
    </source>
</evidence>